<evidence type="ECO:0000313" key="1">
    <source>
        <dbReference type="EMBL" id="RUR71946.1"/>
    </source>
</evidence>
<organism evidence="1 2">
    <name type="scientific">Variovorax guangxiensis</name>
    <dbReference type="NCBI Taxonomy" id="1775474"/>
    <lineage>
        <taxon>Bacteria</taxon>
        <taxon>Pseudomonadati</taxon>
        <taxon>Pseudomonadota</taxon>
        <taxon>Betaproteobacteria</taxon>
        <taxon>Burkholderiales</taxon>
        <taxon>Comamonadaceae</taxon>
        <taxon>Variovorax</taxon>
    </lineage>
</organism>
<accession>A0A3S0ZTL3</accession>
<dbReference type="Proteomes" id="UP000281118">
    <property type="component" value="Unassembled WGS sequence"/>
</dbReference>
<name>A0A3S0ZTL3_9BURK</name>
<dbReference type="AlphaFoldDB" id="A0A3S0ZTL3"/>
<sequence length="95" mass="9966">MSATTPSRRQIAGADPDAIGGEAFALVPEDYNGPCRLTCEGAKSRDEAVFPTYSIAAIAATYAVSVSLGGFHTAELTMAAASEVTHRTWVDWLCA</sequence>
<protein>
    <submittedName>
        <fullName evidence="1">Uncharacterized protein</fullName>
    </submittedName>
</protein>
<reference evidence="1 2" key="1">
    <citation type="submission" date="2018-12" db="EMBL/GenBank/DDBJ databases">
        <title>The genome sequences of Variovorax guangxiensis DSM 27352.</title>
        <authorList>
            <person name="Gao J."/>
            <person name="Sun J."/>
        </authorList>
    </citation>
    <scope>NUCLEOTIDE SEQUENCE [LARGE SCALE GENOMIC DNA]</scope>
    <source>
        <strain evidence="1 2">DSM 27352</strain>
    </source>
</reference>
<dbReference type="EMBL" id="RXFT01000029">
    <property type="protein sequence ID" value="RUR71946.1"/>
    <property type="molecule type" value="Genomic_DNA"/>
</dbReference>
<dbReference type="RefSeq" id="WP_126026001.1">
    <property type="nucleotide sequence ID" value="NZ_RXFT01000029.1"/>
</dbReference>
<gene>
    <name evidence="1" type="ORF">EJP67_33360</name>
</gene>
<proteinExistence type="predicted"/>
<comment type="caution">
    <text evidence="1">The sequence shown here is derived from an EMBL/GenBank/DDBJ whole genome shotgun (WGS) entry which is preliminary data.</text>
</comment>
<evidence type="ECO:0000313" key="2">
    <source>
        <dbReference type="Proteomes" id="UP000281118"/>
    </source>
</evidence>